<evidence type="ECO:0008006" key="4">
    <source>
        <dbReference type="Google" id="ProtNLM"/>
    </source>
</evidence>
<feature type="transmembrane region" description="Helical" evidence="1">
    <location>
        <begin position="105"/>
        <end position="123"/>
    </location>
</feature>
<evidence type="ECO:0000256" key="1">
    <source>
        <dbReference type="SAM" id="Phobius"/>
    </source>
</evidence>
<evidence type="ECO:0000313" key="3">
    <source>
        <dbReference type="Proteomes" id="UP000003856"/>
    </source>
</evidence>
<name>C5SZC1_ACIDE</name>
<comment type="caution">
    <text evidence="2">The sequence shown here is derived from an EMBL/GenBank/DDBJ whole genome shotgun (WGS) entry which is preliminary data.</text>
</comment>
<keyword evidence="1" id="KW-0812">Transmembrane</keyword>
<evidence type="ECO:0000313" key="2">
    <source>
        <dbReference type="EMBL" id="EER62317.1"/>
    </source>
</evidence>
<feature type="non-terminal residue" evidence="2">
    <location>
        <position position="539"/>
    </location>
</feature>
<dbReference type="EMBL" id="ACQT01000001">
    <property type="protein sequence ID" value="EER62317.1"/>
    <property type="molecule type" value="Genomic_DNA"/>
</dbReference>
<feature type="transmembrane region" description="Helical" evidence="1">
    <location>
        <begin position="46"/>
        <end position="68"/>
    </location>
</feature>
<keyword evidence="1" id="KW-1133">Transmembrane helix</keyword>
<proteinExistence type="predicted"/>
<reference evidence="2 3" key="1">
    <citation type="submission" date="2009-05" db="EMBL/GenBank/DDBJ databases">
        <title>The draft genome of Acidovorax delafieldii 2AN.</title>
        <authorList>
            <consortium name="US DOE Joint Genome Institute (JGI-PGF)"/>
            <person name="Lucas S."/>
            <person name="Copeland A."/>
            <person name="Lapidus A."/>
            <person name="Glavina del Rio T."/>
            <person name="Tice H."/>
            <person name="Bruce D."/>
            <person name="Goodwin L."/>
            <person name="Pitluck S."/>
            <person name="Larimer F."/>
            <person name="Land M.L."/>
            <person name="Hauser L."/>
            <person name="Shelobolina E.S."/>
            <person name="Picardal F."/>
            <person name="Roden E."/>
            <person name="Emerson D."/>
        </authorList>
    </citation>
    <scope>NUCLEOTIDE SEQUENCE [LARGE SCALE GENOMIC DNA]</scope>
    <source>
        <strain evidence="2 3">2AN</strain>
    </source>
</reference>
<sequence length="539" mass="57774">MTGFVARLREVSKASWAVVTAITAAVTWTATHLIPDYASDTKGDFLAFALRVYWPECIAAALLLLLIVGTLTAGVRRSAGVVDAVLTSAAQAYRSFRLVPVAERVVAMALLFVVAVGSLGLVADQLSKMVARESEFAHGRMKNWFGTSQQVAANRLIFDAAYGRAVETLADQARRLRDITEGDTSGTVGQWIEDNVEAGGQMLDNVKSRVSQAGLSRADLLLQGTLRAIRPTWRFGSVESDDLVGREQLATYEAALLESKARCEGDGGALLSDVTVAHAVSALGFTRWPQLLYPVPSPIETKRKVLCAILSALSVDELKQAHRAAFSISEAPTRTDWRDKLSTDTIGTSASVVWVSIKRAIQAPVVAAFNVRLFRPASVATVPADDADMWPDREIKPLETAGLLEVAVGRSRNPAVPIDDHGIPATFFPVIYLASGEDDGRTQFYTSASAEGRGLLICRESTLLTPRLAVEVVHRFGGVRLGPSKRCKDDKEVSHLNKVDPANALPGMLSLLEALDASAAASAAPDSGAVRGVLCQTIR</sequence>
<gene>
    <name evidence="2" type="ORF">AcdelDRAFT_0001</name>
</gene>
<organism evidence="2 3">
    <name type="scientific">Acidovorax delafieldii 2AN</name>
    <dbReference type="NCBI Taxonomy" id="573060"/>
    <lineage>
        <taxon>Bacteria</taxon>
        <taxon>Pseudomonadati</taxon>
        <taxon>Pseudomonadota</taxon>
        <taxon>Betaproteobacteria</taxon>
        <taxon>Burkholderiales</taxon>
        <taxon>Comamonadaceae</taxon>
        <taxon>Acidovorax</taxon>
    </lineage>
</organism>
<protein>
    <recommendedName>
        <fullName evidence="4">Transmembrane protein</fullName>
    </recommendedName>
</protein>
<dbReference type="Proteomes" id="UP000003856">
    <property type="component" value="Unassembled WGS sequence"/>
</dbReference>
<feature type="transmembrane region" description="Helical" evidence="1">
    <location>
        <begin position="14"/>
        <end position="34"/>
    </location>
</feature>
<keyword evidence="3" id="KW-1185">Reference proteome</keyword>
<dbReference type="AlphaFoldDB" id="C5SZC1"/>
<dbReference type="RefSeq" id="WP_005792623.1">
    <property type="nucleotide sequence ID" value="NZ_ACQT01000001.1"/>
</dbReference>
<keyword evidence="1" id="KW-0472">Membrane</keyword>
<accession>C5SZC1</accession>